<evidence type="ECO:0000313" key="2">
    <source>
        <dbReference type="Proteomes" id="UP000198575"/>
    </source>
</evidence>
<organism evidence="1 2">
    <name type="scientific">Dokdonella immobilis</name>
    <dbReference type="NCBI Taxonomy" id="578942"/>
    <lineage>
        <taxon>Bacteria</taxon>
        <taxon>Pseudomonadati</taxon>
        <taxon>Pseudomonadota</taxon>
        <taxon>Gammaproteobacteria</taxon>
        <taxon>Lysobacterales</taxon>
        <taxon>Rhodanobacteraceae</taxon>
        <taxon>Dokdonella</taxon>
    </lineage>
</organism>
<protein>
    <submittedName>
        <fullName evidence="1">Uncharacterized protein</fullName>
    </submittedName>
</protein>
<accession>A0A1I5AA45</accession>
<dbReference type="Proteomes" id="UP000198575">
    <property type="component" value="Unassembled WGS sequence"/>
</dbReference>
<sequence length="180" mass="19411">MRMLPWLLLPGLIQLAHATPVEGYCERDGKRLTFSDGIAFVDARDAEGVVTTTIYLTSKPLDRKALAACSECAVAPGENTFVSPRGDRIEAQRAATADGWIEIQHVGGELDMSTIVNLMYIDRDGVMTGLDGGNGRVSLQTNSPTRIAGKVTSEAHEPPYDDTDMDCAISFDVAVGWPKP</sequence>
<dbReference type="RefSeq" id="WP_139225089.1">
    <property type="nucleotide sequence ID" value="NZ_FOVF01000034.1"/>
</dbReference>
<proteinExistence type="predicted"/>
<reference evidence="1 2" key="1">
    <citation type="submission" date="2016-10" db="EMBL/GenBank/DDBJ databases">
        <authorList>
            <person name="de Groot N.N."/>
        </authorList>
    </citation>
    <scope>NUCLEOTIDE SEQUENCE [LARGE SCALE GENOMIC DNA]</scope>
    <source>
        <strain evidence="1 2">CGMCC 1.7659</strain>
    </source>
</reference>
<dbReference type="AlphaFoldDB" id="A0A1I5AA45"/>
<keyword evidence="2" id="KW-1185">Reference proteome</keyword>
<evidence type="ECO:0000313" key="1">
    <source>
        <dbReference type="EMBL" id="SFN59283.1"/>
    </source>
</evidence>
<gene>
    <name evidence="1" type="ORF">SAMN05216289_13419</name>
</gene>
<dbReference type="OrthoDB" id="9836811at2"/>
<dbReference type="EMBL" id="FOVF01000034">
    <property type="protein sequence ID" value="SFN59283.1"/>
    <property type="molecule type" value="Genomic_DNA"/>
</dbReference>
<name>A0A1I5AA45_9GAMM</name>